<evidence type="ECO:0000256" key="3">
    <source>
        <dbReference type="ARBA" id="ARBA00022634"/>
    </source>
</evidence>
<sequence>MVYKTKGTCSSAIEFEIEDGILTDIKFIGGCQGNTTGVAALAKGLPVQEVIDKLSGIQCGFRGTSCPDQLSRALKQYEETH</sequence>
<dbReference type="GO" id="GO:0004748">
    <property type="term" value="F:ribonucleoside-diphosphate reductase activity, thioredoxin disulfide as acceptor"/>
    <property type="evidence" value="ECO:0007669"/>
    <property type="project" value="UniProtKB-EC"/>
</dbReference>
<protein>
    <recommendedName>
        <fullName evidence="2">ribonucleoside-diphosphate reductase</fullName>
        <ecNumber evidence="2">1.17.4.1</ecNumber>
    </recommendedName>
</protein>
<evidence type="ECO:0000256" key="2">
    <source>
        <dbReference type="ARBA" id="ARBA00012274"/>
    </source>
</evidence>
<reference evidence="7" key="2">
    <citation type="submission" date="2021-04" db="EMBL/GenBank/DDBJ databases">
        <authorList>
            <person name="Gilroy R."/>
        </authorList>
    </citation>
    <scope>NUCLEOTIDE SEQUENCE</scope>
    <source>
        <strain evidence="7">ChiSjej3B21-8574</strain>
    </source>
</reference>
<evidence type="ECO:0000256" key="4">
    <source>
        <dbReference type="ARBA" id="ARBA00022741"/>
    </source>
</evidence>
<dbReference type="AlphaFoldDB" id="A0A9D2PFA9"/>
<dbReference type="GO" id="GO:0071897">
    <property type="term" value="P:DNA biosynthetic process"/>
    <property type="evidence" value="ECO:0007669"/>
    <property type="project" value="UniProtKB-KW"/>
</dbReference>
<keyword evidence="3" id="KW-0237">DNA synthesis</keyword>
<dbReference type="InterPro" id="IPR023806">
    <property type="entry name" value="CHP03905"/>
</dbReference>
<evidence type="ECO:0000256" key="5">
    <source>
        <dbReference type="ARBA" id="ARBA00047754"/>
    </source>
</evidence>
<organism evidence="7 8">
    <name type="scientific">Candidatus Anaerostipes avistercoris</name>
    <dbReference type="NCBI Taxonomy" id="2838462"/>
    <lineage>
        <taxon>Bacteria</taxon>
        <taxon>Bacillati</taxon>
        <taxon>Bacillota</taxon>
        <taxon>Clostridia</taxon>
        <taxon>Lachnospirales</taxon>
        <taxon>Lachnospiraceae</taxon>
        <taxon>Anaerostipes</taxon>
    </lineage>
</organism>
<dbReference type="EMBL" id="DWWD01000001">
    <property type="protein sequence ID" value="HJC49001.1"/>
    <property type="molecule type" value="Genomic_DNA"/>
</dbReference>
<dbReference type="Proteomes" id="UP000823904">
    <property type="component" value="Unassembled WGS sequence"/>
</dbReference>
<dbReference type="InterPro" id="IPR024434">
    <property type="entry name" value="TSCPD_dom"/>
</dbReference>
<reference evidence="7" key="1">
    <citation type="journal article" date="2021" name="PeerJ">
        <title>Extensive microbial diversity within the chicken gut microbiome revealed by metagenomics and culture.</title>
        <authorList>
            <person name="Gilroy R."/>
            <person name="Ravi A."/>
            <person name="Getino M."/>
            <person name="Pursley I."/>
            <person name="Horton D.L."/>
            <person name="Alikhan N.F."/>
            <person name="Baker D."/>
            <person name="Gharbi K."/>
            <person name="Hall N."/>
            <person name="Watson M."/>
            <person name="Adriaenssens E.M."/>
            <person name="Foster-Nyarko E."/>
            <person name="Jarju S."/>
            <person name="Secka A."/>
            <person name="Antonio M."/>
            <person name="Oren A."/>
            <person name="Chaudhuri R.R."/>
            <person name="La Ragione R."/>
            <person name="Hildebrand F."/>
            <person name="Pallen M.J."/>
        </authorList>
    </citation>
    <scope>NUCLEOTIDE SEQUENCE</scope>
    <source>
        <strain evidence="7">ChiSjej3B21-8574</strain>
    </source>
</reference>
<dbReference type="GO" id="GO:0000166">
    <property type="term" value="F:nucleotide binding"/>
    <property type="evidence" value="ECO:0007669"/>
    <property type="project" value="UniProtKB-KW"/>
</dbReference>
<evidence type="ECO:0000256" key="1">
    <source>
        <dbReference type="ARBA" id="ARBA00007405"/>
    </source>
</evidence>
<comment type="catalytic activity">
    <reaction evidence="5">
        <text>a 2'-deoxyribonucleoside 5'-diphosphate + [thioredoxin]-disulfide + H2O = a ribonucleoside 5'-diphosphate + [thioredoxin]-dithiol</text>
        <dbReference type="Rhea" id="RHEA:23252"/>
        <dbReference type="Rhea" id="RHEA-COMP:10698"/>
        <dbReference type="Rhea" id="RHEA-COMP:10700"/>
        <dbReference type="ChEBI" id="CHEBI:15377"/>
        <dbReference type="ChEBI" id="CHEBI:29950"/>
        <dbReference type="ChEBI" id="CHEBI:50058"/>
        <dbReference type="ChEBI" id="CHEBI:57930"/>
        <dbReference type="ChEBI" id="CHEBI:73316"/>
        <dbReference type="EC" id="1.17.4.1"/>
    </reaction>
</comment>
<accession>A0A9D2PFA9</accession>
<gene>
    <name evidence="7" type="ORF">H9754_00190</name>
</gene>
<name>A0A9D2PFA9_9FIRM</name>
<evidence type="ECO:0000259" key="6">
    <source>
        <dbReference type="Pfam" id="PF12637"/>
    </source>
</evidence>
<dbReference type="Pfam" id="PF12637">
    <property type="entry name" value="TSCPD"/>
    <property type="match status" value="1"/>
</dbReference>
<dbReference type="NCBIfam" id="TIGR03905">
    <property type="entry name" value="TIGR03905_4_Cys"/>
    <property type="match status" value="1"/>
</dbReference>
<feature type="domain" description="TSCPD" evidence="6">
    <location>
        <begin position="3"/>
        <end position="77"/>
    </location>
</feature>
<evidence type="ECO:0000313" key="8">
    <source>
        <dbReference type="Proteomes" id="UP000823904"/>
    </source>
</evidence>
<keyword evidence="4" id="KW-0547">Nucleotide-binding</keyword>
<proteinExistence type="inferred from homology"/>
<comment type="similarity">
    <text evidence="1">Belongs to the ribonucleoside diphosphate reductase class-2 family.</text>
</comment>
<evidence type="ECO:0000313" key="7">
    <source>
        <dbReference type="EMBL" id="HJC49001.1"/>
    </source>
</evidence>
<comment type="caution">
    <text evidence="7">The sequence shown here is derived from an EMBL/GenBank/DDBJ whole genome shotgun (WGS) entry which is preliminary data.</text>
</comment>
<dbReference type="EC" id="1.17.4.1" evidence="2"/>